<evidence type="ECO:0000313" key="2">
    <source>
        <dbReference type="Proteomes" id="UP000024635"/>
    </source>
</evidence>
<evidence type="ECO:0000313" key="1">
    <source>
        <dbReference type="EMBL" id="EYC03016.1"/>
    </source>
</evidence>
<organism evidence="1 2">
    <name type="scientific">Ancylostoma ceylanicum</name>
    <dbReference type="NCBI Taxonomy" id="53326"/>
    <lineage>
        <taxon>Eukaryota</taxon>
        <taxon>Metazoa</taxon>
        <taxon>Ecdysozoa</taxon>
        <taxon>Nematoda</taxon>
        <taxon>Chromadorea</taxon>
        <taxon>Rhabditida</taxon>
        <taxon>Rhabditina</taxon>
        <taxon>Rhabditomorpha</taxon>
        <taxon>Strongyloidea</taxon>
        <taxon>Ancylostomatidae</taxon>
        <taxon>Ancylostomatinae</taxon>
        <taxon>Ancylostoma</taxon>
    </lineage>
</organism>
<name>A0A016TK16_9BILA</name>
<keyword evidence="2" id="KW-1185">Reference proteome</keyword>
<comment type="caution">
    <text evidence="1">The sequence shown here is derived from an EMBL/GenBank/DDBJ whole genome shotgun (WGS) entry which is preliminary data.</text>
</comment>
<gene>
    <name evidence="1" type="primary">Acey_s0096.g2903</name>
    <name evidence="1" type="ORF">Y032_0096g2903</name>
</gene>
<dbReference type="EMBL" id="JARK01001432">
    <property type="protein sequence ID" value="EYC03016.1"/>
    <property type="molecule type" value="Genomic_DNA"/>
</dbReference>
<accession>A0A016TK16</accession>
<proteinExistence type="predicted"/>
<sequence>MKAMSTPVLDCQLDAIGDEAVVGFEVDCAGGEPTDMLTTTTLASFSSADMGSTSEDAANHSECPTCRGRNTVETAFSGWKLKARFGHISRCMHFGLFAM</sequence>
<protein>
    <submittedName>
        <fullName evidence="1">Uncharacterized protein</fullName>
    </submittedName>
</protein>
<dbReference type="Proteomes" id="UP000024635">
    <property type="component" value="Unassembled WGS sequence"/>
</dbReference>
<reference evidence="2" key="1">
    <citation type="journal article" date="2015" name="Nat. Genet.">
        <title>The genome and transcriptome of the zoonotic hookworm Ancylostoma ceylanicum identify infection-specific gene families.</title>
        <authorList>
            <person name="Schwarz E.M."/>
            <person name="Hu Y."/>
            <person name="Antoshechkin I."/>
            <person name="Miller M.M."/>
            <person name="Sternberg P.W."/>
            <person name="Aroian R.V."/>
        </authorList>
    </citation>
    <scope>NUCLEOTIDE SEQUENCE</scope>
    <source>
        <strain evidence="2">HY135</strain>
    </source>
</reference>
<dbReference type="AlphaFoldDB" id="A0A016TK16"/>